<protein>
    <submittedName>
        <fullName evidence="2">Uncharacterized protein</fullName>
    </submittedName>
</protein>
<dbReference type="EMBL" id="JABEXW010000047">
    <property type="protein sequence ID" value="KAF4972735.1"/>
    <property type="molecule type" value="Genomic_DNA"/>
</dbReference>
<reference evidence="2" key="1">
    <citation type="journal article" date="2020" name="BMC Genomics">
        <title>Correction to: Identification and distribution of gene clusters required for synthesis of sphingolipid metabolism inhibitors in diverse species of the filamentous fungus Fusarium.</title>
        <authorList>
            <person name="Kim H.S."/>
            <person name="Lohmar J.M."/>
            <person name="Busman M."/>
            <person name="Brown D.W."/>
            <person name="Naumann T.A."/>
            <person name="Divon H.H."/>
            <person name="Lysoe E."/>
            <person name="Uhlig S."/>
            <person name="Proctor R.H."/>
        </authorList>
    </citation>
    <scope>NUCLEOTIDE SEQUENCE</scope>
    <source>
        <strain evidence="2">NRRL 20472</strain>
    </source>
</reference>
<gene>
    <name evidence="2" type="ORF">FSARC_743</name>
</gene>
<evidence type="ECO:0000256" key="1">
    <source>
        <dbReference type="SAM" id="MobiDB-lite"/>
    </source>
</evidence>
<dbReference type="Proteomes" id="UP000622797">
    <property type="component" value="Unassembled WGS sequence"/>
</dbReference>
<name>A0A8H4UAB8_9HYPO</name>
<reference evidence="2" key="2">
    <citation type="submission" date="2020-05" db="EMBL/GenBank/DDBJ databases">
        <authorList>
            <person name="Kim H.-S."/>
            <person name="Proctor R.H."/>
            <person name="Brown D.W."/>
        </authorList>
    </citation>
    <scope>NUCLEOTIDE SEQUENCE</scope>
    <source>
        <strain evidence="2">NRRL 20472</strain>
    </source>
</reference>
<keyword evidence="3" id="KW-1185">Reference proteome</keyword>
<proteinExistence type="predicted"/>
<feature type="region of interest" description="Disordered" evidence="1">
    <location>
        <begin position="28"/>
        <end position="69"/>
    </location>
</feature>
<feature type="compositionally biased region" description="Polar residues" evidence="1">
    <location>
        <begin position="43"/>
        <end position="69"/>
    </location>
</feature>
<evidence type="ECO:0000313" key="2">
    <source>
        <dbReference type="EMBL" id="KAF4972735.1"/>
    </source>
</evidence>
<organism evidence="2 3">
    <name type="scientific">Fusarium sarcochroum</name>
    <dbReference type="NCBI Taxonomy" id="1208366"/>
    <lineage>
        <taxon>Eukaryota</taxon>
        <taxon>Fungi</taxon>
        <taxon>Dikarya</taxon>
        <taxon>Ascomycota</taxon>
        <taxon>Pezizomycotina</taxon>
        <taxon>Sordariomycetes</taxon>
        <taxon>Hypocreomycetidae</taxon>
        <taxon>Hypocreales</taxon>
        <taxon>Nectriaceae</taxon>
        <taxon>Fusarium</taxon>
        <taxon>Fusarium lateritium species complex</taxon>
    </lineage>
</organism>
<accession>A0A8H4UAB8</accession>
<evidence type="ECO:0000313" key="3">
    <source>
        <dbReference type="Proteomes" id="UP000622797"/>
    </source>
</evidence>
<dbReference type="OrthoDB" id="10414611at2759"/>
<dbReference type="AlphaFoldDB" id="A0A8H4UAB8"/>
<comment type="caution">
    <text evidence="2">The sequence shown here is derived from an EMBL/GenBank/DDBJ whole genome shotgun (WGS) entry which is preliminary data.</text>
</comment>
<sequence>MDTISVTKSGVTGTSPKVKTRADIASRLALESPDPLSDDFQDTPRSTLNNSTQTQAPNSSPNHKGSNAP</sequence>